<name>A0A4S2K9T4_9HYME</name>
<feature type="region of interest" description="Disordered" evidence="1">
    <location>
        <begin position="764"/>
        <end position="787"/>
    </location>
</feature>
<evidence type="ECO:0000313" key="2">
    <source>
        <dbReference type="EMBL" id="TGZ46112.1"/>
    </source>
</evidence>
<feature type="region of interest" description="Disordered" evidence="1">
    <location>
        <begin position="259"/>
        <end position="284"/>
    </location>
</feature>
<proteinExistence type="predicted"/>
<keyword evidence="3" id="KW-1185">Reference proteome</keyword>
<dbReference type="Proteomes" id="UP000310200">
    <property type="component" value="Unassembled WGS sequence"/>
</dbReference>
<feature type="region of interest" description="Disordered" evidence="1">
    <location>
        <begin position="126"/>
        <end position="150"/>
    </location>
</feature>
<dbReference type="EMBL" id="QBLH01002949">
    <property type="protein sequence ID" value="TGZ46112.1"/>
    <property type="molecule type" value="Genomic_DNA"/>
</dbReference>
<feature type="region of interest" description="Disordered" evidence="1">
    <location>
        <begin position="557"/>
        <end position="590"/>
    </location>
</feature>
<feature type="compositionally biased region" description="Basic and acidic residues" evidence="1">
    <location>
        <begin position="141"/>
        <end position="150"/>
    </location>
</feature>
<evidence type="ECO:0000313" key="3">
    <source>
        <dbReference type="Proteomes" id="UP000310200"/>
    </source>
</evidence>
<feature type="compositionally biased region" description="Basic and acidic residues" evidence="1">
    <location>
        <begin position="265"/>
        <end position="275"/>
    </location>
</feature>
<feature type="region of interest" description="Disordered" evidence="1">
    <location>
        <begin position="421"/>
        <end position="449"/>
    </location>
</feature>
<organism evidence="2 3">
    <name type="scientific">Temnothorax longispinosus</name>
    <dbReference type="NCBI Taxonomy" id="300112"/>
    <lineage>
        <taxon>Eukaryota</taxon>
        <taxon>Metazoa</taxon>
        <taxon>Ecdysozoa</taxon>
        <taxon>Arthropoda</taxon>
        <taxon>Hexapoda</taxon>
        <taxon>Insecta</taxon>
        <taxon>Pterygota</taxon>
        <taxon>Neoptera</taxon>
        <taxon>Endopterygota</taxon>
        <taxon>Hymenoptera</taxon>
        <taxon>Apocrita</taxon>
        <taxon>Aculeata</taxon>
        <taxon>Formicoidea</taxon>
        <taxon>Formicidae</taxon>
        <taxon>Myrmicinae</taxon>
        <taxon>Temnothorax</taxon>
    </lineage>
</organism>
<comment type="caution">
    <text evidence="2">The sequence shown here is derived from an EMBL/GenBank/DDBJ whole genome shotgun (WGS) entry which is preliminary data.</text>
</comment>
<evidence type="ECO:0000256" key="1">
    <source>
        <dbReference type="SAM" id="MobiDB-lite"/>
    </source>
</evidence>
<protein>
    <submittedName>
        <fullName evidence="2">Uncharacterized protein</fullName>
    </submittedName>
</protein>
<sequence>MSIIYQDHENIAFNLRSYEKDTSNALTKPIKRSKEESVYRKNVFVFETLRERIPRPERIYLSRSSEPNTRNTYSSYSNYEARGPTGIAGPFSWQDYREGGDEGAVGNARATALRHRSFITPFAHNREEETESGVRRNRKRGGTEKRRESGMEATWLPTAIRGGGRHESHDDVTATIATSRRGQYVSLPGVPCRSLGSVPHRPHHRRCIATNIGTARRCTERRGGEGVKGRTTVVAWREGKAQDGPVAGSTLVEAVADVGGRRRGKEKEERAEGQRRIGKQGGRVPRASAVPLIIGTRRDGRVTPRPDRKLVTPVGSINQPQSYSVLSGTPRKAPRWKLLPPSCPRYPLRRYIPYFIPKEVPRQNERSHATLPTLFNGHYNMTYRRRDAMGFCEYTAYIRLLILADRREKQAYTTECVASTQKGENLEKSSSDIDNPASADDGEKDKDYDNRGVSERWITDFCREDTDVMISNSSPYHQHQQERFAKKIKETDNLRYAVDSSPKMWFGTRLAVARNAAAAILRLVNHSGEHAGEMLTLFTSESAGDEIVVDEKQTRCGKVGGASHEPTTTGGVTELKSRGGEGNQPYNRRLNDKDRDIQDLKLAVIGDFHVLGRSCYCDLLDASKSKVIARYNNLRTRCWLGRFWGHKVKPRRCQSFTASRTSSIAARAKDRQGAKWRESGGRRFPAGGGLCWTKVGTRRVPEDTRPREEAWSPLLGAAMNNHMRWAQVKEIISSVVTKIQRTHHVFPQCEGFVAENVRSPVQRREWGGSWDTKRGAEGTREDGGESGERVALSELRIIITVVVGEMRRHRGCEGYLDDGPGGAKDDGDDERPLPGGWKRVYLLTVVHTGASTENGPRWKSAAFGGTGQENWLTTFRTGSELPNRSPILPSHVSTPFWTIH</sequence>
<reference evidence="2 3" key="1">
    <citation type="journal article" date="2019" name="Philos. Trans. R. Soc. Lond., B, Biol. Sci.">
        <title>Ant behaviour and brain gene expression of defending hosts depend on the ecological success of the intruding social parasite.</title>
        <authorList>
            <person name="Kaur R."/>
            <person name="Stoldt M."/>
            <person name="Jongepier E."/>
            <person name="Feldmeyer B."/>
            <person name="Menzel F."/>
            <person name="Bornberg-Bauer E."/>
            <person name="Foitzik S."/>
        </authorList>
    </citation>
    <scope>NUCLEOTIDE SEQUENCE [LARGE SCALE GENOMIC DNA]</scope>
    <source>
        <tissue evidence="2">Whole body</tissue>
    </source>
</reference>
<gene>
    <name evidence="2" type="ORF">DBV15_08173</name>
</gene>
<dbReference type="AlphaFoldDB" id="A0A4S2K9T4"/>
<accession>A0A4S2K9T4</accession>